<reference evidence="6 7" key="1">
    <citation type="journal article" date="2015" name="Genome Announc.">
        <title>Expanding the biotechnology potential of lactobacilli through comparative genomics of 213 strains and associated genera.</title>
        <authorList>
            <person name="Sun Z."/>
            <person name="Harris H.M."/>
            <person name="McCann A."/>
            <person name="Guo C."/>
            <person name="Argimon S."/>
            <person name="Zhang W."/>
            <person name="Yang X."/>
            <person name="Jeffery I.B."/>
            <person name="Cooney J.C."/>
            <person name="Kagawa T.F."/>
            <person name="Liu W."/>
            <person name="Song Y."/>
            <person name="Salvetti E."/>
            <person name="Wrobel A."/>
            <person name="Rasinkangas P."/>
            <person name="Parkhill J."/>
            <person name="Rea M.C."/>
            <person name="O'Sullivan O."/>
            <person name="Ritari J."/>
            <person name="Douillard F.P."/>
            <person name="Paul Ross R."/>
            <person name="Yang R."/>
            <person name="Briner A.E."/>
            <person name="Felis G.E."/>
            <person name="de Vos W.M."/>
            <person name="Barrangou R."/>
            <person name="Klaenhammer T.R."/>
            <person name="Caufield P.W."/>
            <person name="Cui Y."/>
            <person name="Zhang H."/>
            <person name="O'Toole P.W."/>
        </authorList>
    </citation>
    <scope>NUCLEOTIDE SEQUENCE [LARGE SCALE GENOMIC DNA]</scope>
    <source>
        <strain evidence="6 7">DSM 22698</strain>
    </source>
</reference>
<keyword evidence="1" id="KW-0678">Repressor</keyword>
<dbReference type="PANTHER" id="PTHR30204">
    <property type="entry name" value="REDOX-CYCLING DRUG-SENSING TRANSCRIPTIONAL ACTIVATOR SOXR"/>
    <property type="match status" value="1"/>
</dbReference>
<dbReference type="GO" id="GO:0003700">
    <property type="term" value="F:DNA-binding transcription factor activity"/>
    <property type="evidence" value="ECO:0007669"/>
    <property type="project" value="InterPro"/>
</dbReference>
<keyword evidence="3" id="KW-0238">DNA-binding</keyword>
<dbReference type="EMBL" id="AYZK01000005">
    <property type="protein sequence ID" value="KRM86754.1"/>
    <property type="molecule type" value="Genomic_DNA"/>
</dbReference>
<dbReference type="InterPro" id="IPR009061">
    <property type="entry name" value="DNA-bd_dom_put_sf"/>
</dbReference>
<dbReference type="RefSeq" id="WP_054750585.1">
    <property type="nucleotide sequence ID" value="NZ_AYZK01000005.1"/>
</dbReference>
<dbReference type="GO" id="GO:0003677">
    <property type="term" value="F:DNA binding"/>
    <property type="evidence" value="ECO:0007669"/>
    <property type="project" value="UniProtKB-KW"/>
</dbReference>
<evidence type="ECO:0000256" key="4">
    <source>
        <dbReference type="ARBA" id="ARBA00023163"/>
    </source>
</evidence>
<evidence type="ECO:0000259" key="5">
    <source>
        <dbReference type="PROSITE" id="PS50937"/>
    </source>
</evidence>
<keyword evidence="7" id="KW-1185">Reference proteome</keyword>
<evidence type="ECO:0000256" key="1">
    <source>
        <dbReference type="ARBA" id="ARBA00022491"/>
    </source>
</evidence>
<comment type="caution">
    <text evidence="6">The sequence shown here is derived from an EMBL/GenBank/DDBJ whole genome shotgun (WGS) entry which is preliminary data.</text>
</comment>
<keyword evidence="4" id="KW-0804">Transcription</keyword>
<sequence>MITINKFATLAGTTRRTLQFYDAVGLFHPAKVGENGYRYYAADQLYQLQFILQLRHLGLSVADTQRVVGATGAELDAYITPLLARIEAKLTDLTKLRTLLADRLQARPVTVAPIGRAMVVRRPRTQFWTSPESVGCTDEAVRDLYQQFYALIGRLKLVDKQASGFLTDLPAADATGYATANFRILKAVTSPVTGDVPVIVRPQGQYVVASTQNNAASIAAGLDAIRAQVAAQNLTISTLCWQLNNGEQFGKKASTPELSLEYQII</sequence>
<accession>A0A0R2C710</accession>
<dbReference type="Pfam" id="PF13411">
    <property type="entry name" value="MerR_1"/>
    <property type="match status" value="1"/>
</dbReference>
<dbReference type="Proteomes" id="UP000051789">
    <property type="component" value="Unassembled WGS sequence"/>
</dbReference>
<evidence type="ECO:0000256" key="2">
    <source>
        <dbReference type="ARBA" id="ARBA00023015"/>
    </source>
</evidence>
<evidence type="ECO:0000256" key="3">
    <source>
        <dbReference type="ARBA" id="ARBA00023125"/>
    </source>
</evidence>
<dbReference type="PATRIC" id="fig|1423810.4.peg.1656"/>
<dbReference type="OrthoDB" id="9814833at2"/>
<evidence type="ECO:0000313" key="7">
    <source>
        <dbReference type="Proteomes" id="UP000051789"/>
    </source>
</evidence>
<name>A0A0R2C710_9LACO</name>
<protein>
    <submittedName>
        <fullName evidence="6">Transcriptional regulator</fullName>
    </submittedName>
</protein>
<evidence type="ECO:0000313" key="6">
    <source>
        <dbReference type="EMBL" id="KRM86754.1"/>
    </source>
</evidence>
<dbReference type="PROSITE" id="PS50937">
    <property type="entry name" value="HTH_MERR_2"/>
    <property type="match status" value="1"/>
</dbReference>
<dbReference type="SUPFAM" id="SSF46955">
    <property type="entry name" value="Putative DNA-binding domain"/>
    <property type="match status" value="1"/>
</dbReference>
<dbReference type="PANTHER" id="PTHR30204:SF69">
    <property type="entry name" value="MERR-FAMILY TRANSCRIPTIONAL REGULATOR"/>
    <property type="match status" value="1"/>
</dbReference>
<dbReference type="InterPro" id="IPR000551">
    <property type="entry name" value="MerR-type_HTH_dom"/>
</dbReference>
<gene>
    <name evidence="6" type="ORF">FD19_GL001607</name>
</gene>
<organism evidence="6 7">
    <name type="scientific">Lacticaseibacillus thailandensis DSM 22698 = JCM 13996</name>
    <dbReference type="NCBI Taxonomy" id="1423810"/>
    <lineage>
        <taxon>Bacteria</taxon>
        <taxon>Bacillati</taxon>
        <taxon>Bacillota</taxon>
        <taxon>Bacilli</taxon>
        <taxon>Lactobacillales</taxon>
        <taxon>Lactobacillaceae</taxon>
        <taxon>Lacticaseibacillus</taxon>
    </lineage>
</organism>
<dbReference type="InterPro" id="IPR047057">
    <property type="entry name" value="MerR_fam"/>
</dbReference>
<dbReference type="SMART" id="SM00422">
    <property type="entry name" value="HTH_MERR"/>
    <property type="match status" value="1"/>
</dbReference>
<dbReference type="AlphaFoldDB" id="A0A0R2C710"/>
<proteinExistence type="predicted"/>
<feature type="domain" description="HTH merR-type" evidence="5">
    <location>
        <begin position="1"/>
        <end position="70"/>
    </location>
</feature>
<keyword evidence="2" id="KW-0805">Transcription regulation</keyword>
<dbReference type="Gene3D" id="1.10.1660.10">
    <property type="match status" value="1"/>
</dbReference>
<dbReference type="STRING" id="1423810.FD19_GL001607"/>